<feature type="domain" description="Fungal-type protein kinase" evidence="2">
    <location>
        <begin position="197"/>
        <end position="631"/>
    </location>
</feature>
<dbReference type="Proteomes" id="UP000095023">
    <property type="component" value="Unassembled WGS sequence"/>
</dbReference>
<name>A0A1E4TL90_9ASCO</name>
<evidence type="ECO:0000256" key="1">
    <source>
        <dbReference type="SAM" id="MobiDB-lite"/>
    </source>
</evidence>
<keyword evidence="4" id="KW-1185">Reference proteome</keyword>
<dbReference type="InterPro" id="IPR011009">
    <property type="entry name" value="Kinase-like_dom_sf"/>
</dbReference>
<dbReference type="AlphaFoldDB" id="A0A1E4TL90"/>
<gene>
    <name evidence="3" type="ORF">CANCADRAFT_995</name>
</gene>
<sequence>MEDQLSNAPNRTSVSEENTNSTESTKINYPPSLLYAIPAYIRPQICGLMYSISPNFCDTALSSQPQEVLNAVNTSLRRYTEAVETVMTSEVADPDNPGQFRTVHEKQQKFKWKHSLHIPSGVDGHDTIMWLLELLAPISSNTAYSYATSLEHPIRTETPTSGTPGFEEFFSHCEIFLYPRARYTVSNDSLTENSFVFQWKYILVPGVVVPVTSSESNLEDTKHLALTVLIARVKELWSSQPGRRYVCAFLIVGRFVQFWIFHRAGGIASPMSEYTDNPRDLIMMMTIYCNSSTTSLGYSADVLNMNDKKVLHVDADIGGKFTSFSLNAEPLCVPANLISRGTTIWKAQIQDECTYRFAVKEVWQTDDRVPESIVLEQATKLNIPGIIQCFGYEYMVHNDNFDSTVALETEYDTVGLYRVAFHGTKQLHDLFNVVTNEVITPEGTLLERKLIDHSDTWNIPYRKRHRFRQRMYLAPVGRPLLEFSTLHSLIAGLLSALVAHWELYRRMRCLHRNVSVDNILLDETKLSSTEAGDHTEEEETIEGGAGFLVDMAMTMRIHEDDTVNTVFPNSIDPLEEMSSFLPFEWDRHLMDSTSHLRTGTYEFMAIGVLLGFRHSYRHDLESFFYILLWICLRYDAEPIKEIPLLERNANAPTKKSANSSSEDGSENVSEHKNRFNLQNKINEYFHSQSWPAKKTLISGTTPVHAAPRQNWPKILNEWVLMGYQESAHAKYRRMSGKLEFDQIISEFGKGFNSCAPLKKLVKDLRGILFADMEDSFIYEGKHSDVDHEVLFMRAAVAFSNCLDEL</sequence>
<dbReference type="PANTHER" id="PTHR38248">
    <property type="entry name" value="FUNK1 6"/>
    <property type="match status" value="1"/>
</dbReference>
<dbReference type="OrthoDB" id="5584477at2759"/>
<protein>
    <recommendedName>
        <fullName evidence="2">Fungal-type protein kinase domain-containing protein</fullName>
    </recommendedName>
</protein>
<reference evidence="4" key="1">
    <citation type="submission" date="2016-02" db="EMBL/GenBank/DDBJ databases">
        <title>Comparative genomics of biotechnologically important yeasts.</title>
        <authorList>
            <consortium name="DOE Joint Genome Institute"/>
            <person name="Riley R."/>
            <person name="Haridas S."/>
            <person name="Wolfe K.H."/>
            <person name="Lopes M.R."/>
            <person name="Hittinger C.T."/>
            <person name="Goker M."/>
            <person name="Salamov A."/>
            <person name="Wisecaver J."/>
            <person name="Long T.M."/>
            <person name="Aerts A.L."/>
            <person name="Barry K."/>
            <person name="Choi C."/>
            <person name="Clum A."/>
            <person name="Coughlan A.Y."/>
            <person name="Deshpande S."/>
            <person name="Douglass A.P."/>
            <person name="Hanson S.J."/>
            <person name="Klenk H.-P."/>
            <person name="Labutti K."/>
            <person name="Lapidus A."/>
            <person name="Lindquist E."/>
            <person name="Lipzen A."/>
            <person name="Meier-Kolthoff J.P."/>
            <person name="Ohm R.A."/>
            <person name="Otillar R.P."/>
            <person name="Pangilinan J."/>
            <person name="Peng Y."/>
            <person name="Rokas A."/>
            <person name="Rosa C.A."/>
            <person name="Scheuner C."/>
            <person name="Sibirny A.A."/>
            <person name="Slot J.C."/>
            <person name="Stielow J.B."/>
            <person name="Sun H."/>
            <person name="Kurtzman C.P."/>
            <person name="Blackwell M."/>
            <person name="Jeffries T.W."/>
            <person name="Grigoriev I.V."/>
        </authorList>
    </citation>
    <scope>NUCLEOTIDE SEQUENCE [LARGE SCALE GENOMIC DNA]</scope>
    <source>
        <strain evidence="4">NRRL Y-17796</strain>
    </source>
</reference>
<dbReference type="Pfam" id="PF17667">
    <property type="entry name" value="Pkinase_fungal"/>
    <property type="match status" value="1"/>
</dbReference>
<dbReference type="InterPro" id="IPR040976">
    <property type="entry name" value="Pkinase_fungal"/>
</dbReference>
<evidence type="ECO:0000313" key="3">
    <source>
        <dbReference type="EMBL" id="ODV92408.1"/>
    </source>
</evidence>
<evidence type="ECO:0000313" key="4">
    <source>
        <dbReference type="Proteomes" id="UP000095023"/>
    </source>
</evidence>
<feature type="region of interest" description="Disordered" evidence="1">
    <location>
        <begin position="650"/>
        <end position="671"/>
    </location>
</feature>
<dbReference type="Gene3D" id="1.10.510.10">
    <property type="entry name" value="Transferase(Phosphotransferase) domain 1"/>
    <property type="match status" value="1"/>
</dbReference>
<organism evidence="3 4">
    <name type="scientific">Tortispora caseinolytica NRRL Y-17796</name>
    <dbReference type="NCBI Taxonomy" id="767744"/>
    <lineage>
        <taxon>Eukaryota</taxon>
        <taxon>Fungi</taxon>
        <taxon>Dikarya</taxon>
        <taxon>Ascomycota</taxon>
        <taxon>Saccharomycotina</taxon>
        <taxon>Trigonopsidomycetes</taxon>
        <taxon>Trigonopsidales</taxon>
        <taxon>Trigonopsidaceae</taxon>
        <taxon>Tortispora</taxon>
    </lineage>
</organism>
<dbReference type="PANTHER" id="PTHR38248:SF2">
    <property type="entry name" value="FUNK1 11"/>
    <property type="match status" value="1"/>
</dbReference>
<feature type="compositionally biased region" description="Low complexity" evidence="1">
    <location>
        <begin position="10"/>
        <end position="25"/>
    </location>
</feature>
<feature type="compositionally biased region" description="Polar residues" evidence="1">
    <location>
        <begin position="650"/>
        <end position="662"/>
    </location>
</feature>
<accession>A0A1E4TL90</accession>
<proteinExistence type="predicted"/>
<feature type="region of interest" description="Disordered" evidence="1">
    <location>
        <begin position="1"/>
        <end position="25"/>
    </location>
</feature>
<dbReference type="EMBL" id="KV453841">
    <property type="protein sequence ID" value="ODV92408.1"/>
    <property type="molecule type" value="Genomic_DNA"/>
</dbReference>
<dbReference type="SUPFAM" id="SSF56112">
    <property type="entry name" value="Protein kinase-like (PK-like)"/>
    <property type="match status" value="1"/>
</dbReference>
<evidence type="ECO:0000259" key="2">
    <source>
        <dbReference type="Pfam" id="PF17667"/>
    </source>
</evidence>